<dbReference type="SUPFAM" id="SSF52833">
    <property type="entry name" value="Thioredoxin-like"/>
    <property type="match status" value="1"/>
</dbReference>
<name>A0A1W1V3S4_PEPAS</name>
<dbReference type="Gene3D" id="3.40.30.10">
    <property type="entry name" value="Glutaredoxin"/>
    <property type="match status" value="1"/>
</dbReference>
<sequence length="287" mass="33768">MKVFSRLKYIFVVSMAVFIIGSSCIYAKANKNKQMEIELEKYMVESNDGKRYFDIDKAKSEKASDDILEMGNLINSMAKDWYNKDSKRINSIDIKKYPIREIFENLGYKVIWRNDSREIELYFKEELKYKFYENKFNTQYKIVDNVAYTSIEILDALDLDMNEKVKNKIIFVNKERLVPNFAYIKDGKFKEVDGDYIIIFWADWCSKCGSVTKALENQNLKNQKIVLVNLGKEEFFNKYFLSLNDSEETLFKSFKGEYVPTLFKIEKGVIKEKIIGGNDVVKFIKGI</sequence>
<evidence type="ECO:0008006" key="3">
    <source>
        <dbReference type="Google" id="ProtNLM"/>
    </source>
</evidence>
<protein>
    <recommendedName>
        <fullName evidence="3">Thioredoxin</fullName>
    </recommendedName>
</protein>
<gene>
    <name evidence="1" type="ORF">SAMN00017477_1329</name>
</gene>
<accession>A0A1W1V3S4</accession>
<keyword evidence="2" id="KW-1185">Reference proteome</keyword>
<dbReference type="OrthoDB" id="5125543at2"/>
<dbReference type="AlphaFoldDB" id="A0A1W1V3S4"/>
<dbReference type="PROSITE" id="PS51257">
    <property type="entry name" value="PROKAR_LIPOPROTEIN"/>
    <property type="match status" value="1"/>
</dbReference>
<dbReference type="RefSeq" id="WP_084230882.1">
    <property type="nucleotide sequence ID" value="NZ_FWWR01000009.1"/>
</dbReference>
<dbReference type="InterPro" id="IPR036249">
    <property type="entry name" value="Thioredoxin-like_sf"/>
</dbReference>
<organism evidence="1 2">
    <name type="scientific">Peptoniphilus asaccharolyticus DSM 20463</name>
    <dbReference type="NCBI Taxonomy" id="573058"/>
    <lineage>
        <taxon>Bacteria</taxon>
        <taxon>Bacillati</taxon>
        <taxon>Bacillota</taxon>
        <taxon>Tissierellia</taxon>
        <taxon>Tissierellales</taxon>
        <taxon>Peptoniphilaceae</taxon>
        <taxon>Peptoniphilus</taxon>
    </lineage>
</organism>
<evidence type="ECO:0000313" key="2">
    <source>
        <dbReference type="Proteomes" id="UP000192368"/>
    </source>
</evidence>
<proteinExistence type="predicted"/>
<dbReference type="STRING" id="573058.SAMN00017477_1329"/>
<dbReference type="EMBL" id="FWWR01000009">
    <property type="protein sequence ID" value="SMB88067.1"/>
    <property type="molecule type" value="Genomic_DNA"/>
</dbReference>
<reference evidence="2" key="1">
    <citation type="submission" date="2017-04" db="EMBL/GenBank/DDBJ databases">
        <authorList>
            <person name="Varghese N."/>
            <person name="Submissions S."/>
        </authorList>
    </citation>
    <scope>NUCLEOTIDE SEQUENCE [LARGE SCALE GENOMIC DNA]</scope>
    <source>
        <strain evidence="2">DSM 20463</strain>
    </source>
</reference>
<dbReference type="Proteomes" id="UP000192368">
    <property type="component" value="Unassembled WGS sequence"/>
</dbReference>
<evidence type="ECO:0000313" key="1">
    <source>
        <dbReference type="EMBL" id="SMB88067.1"/>
    </source>
</evidence>